<protein>
    <submittedName>
        <fullName evidence="1">Uncharacterized protein</fullName>
    </submittedName>
</protein>
<gene>
    <name evidence="1" type="ORF">NP493_97g00017</name>
</gene>
<evidence type="ECO:0000313" key="1">
    <source>
        <dbReference type="EMBL" id="KAK2189772.1"/>
    </source>
</evidence>
<dbReference type="Proteomes" id="UP001209878">
    <property type="component" value="Unassembled WGS sequence"/>
</dbReference>
<dbReference type="EMBL" id="JAODUO010000097">
    <property type="protein sequence ID" value="KAK2189772.1"/>
    <property type="molecule type" value="Genomic_DNA"/>
</dbReference>
<proteinExistence type="predicted"/>
<reference evidence="1" key="1">
    <citation type="journal article" date="2023" name="Mol. Biol. Evol.">
        <title>Third-Generation Sequencing Reveals the Adaptive Role of the Epigenome in Three Deep-Sea Polychaetes.</title>
        <authorList>
            <person name="Perez M."/>
            <person name="Aroh O."/>
            <person name="Sun Y."/>
            <person name="Lan Y."/>
            <person name="Juniper S.K."/>
            <person name="Young C.R."/>
            <person name="Angers B."/>
            <person name="Qian P.Y."/>
        </authorList>
    </citation>
    <scope>NUCLEOTIDE SEQUENCE</scope>
    <source>
        <strain evidence="1">R07B-5</strain>
    </source>
</reference>
<organism evidence="1 2">
    <name type="scientific">Ridgeia piscesae</name>
    <name type="common">Tubeworm</name>
    <dbReference type="NCBI Taxonomy" id="27915"/>
    <lineage>
        <taxon>Eukaryota</taxon>
        <taxon>Metazoa</taxon>
        <taxon>Spiralia</taxon>
        <taxon>Lophotrochozoa</taxon>
        <taxon>Annelida</taxon>
        <taxon>Polychaeta</taxon>
        <taxon>Sedentaria</taxon>
        <taxon>Canalipalpata</taxon>
        <taxon>Sabellida</taxon>
        <taxon>Siboglinidae</taxon>
        <taxon>Ridgeia</taxon>
    </lineage>
</organism>
<sequence length="37" mass="4105">MCAVWPCALPVSALHPSLRVVVQRVEFVHAEFLVQDG</sequence>
<keyword evidence="2" id="KW-1185">Reference proteome</keyword>
<comment type="caution">
    <text evidence="1">The sequence shown here is derived from an EMBL/GenBank/DDBJ whole genome shotgun (WGS) entry which is preliminary data.</text>
</comment>
<evidence type="ECO:0000313" key="2">
    <source>
        <dbReference type="Proteomes" id="UP001209878"/>
    </source>
</evidence>
<dbReference type="AlphaFoldDB" id="A0AAD9P7W6"/>
<name>A0AAD9P7W6_RIDPI</name>
<accession>A0AAD9P7W6</accession>